<gene>
    <name evidence="2" type="ORF">TR74_19710</name>
</gene>
<name>A0A132NAF0_9ACTN</name>
<comment type="caution">
    <text evidence="2">The sequence shown here is derived from an EMBL/GenBank/DDBJ whole genome shotgun (WGS) entry which is preliminary data.</text>
</comment>
<feature type="compositionally biased region" description="Pro residues" evidence="1">
    <location>
        <begin position="52"/>
        <end position="62"/>
    </location>
</feature>
<feature type="region of interest" description="Disordered" evidence="1">
    <location>
        <begin position="33"/>
        <end position="62"/>
    </location>
</feature>
<reference evidence="3" key="1">
    <citation type="submission" date="2015-02" db="EMBL/GenBank/DDBJ databases">
        <title>Physiological reanalysis, assessment of diazotrophy, and genome sequences of multiple isolates of Streptomyces thermoautotrophicus.</title>
        <authorList>
            <person name="MacKellar D.C."/>
            <person name="Lieber L."/>
            <person name="Norman J."/>
            <person name="Bolger A."/>
            <person name="Tobin C."/>
            <person name="Murray J.W."/>
            <person name="Friesen M."/>
            <person name="Prell J."/>
        </authorList>
    </citation>
    <scope>NUCLEOTIDE SEQUENCE [LARGE SCALE GENOMIC DNA]</scope>
    <source>
        <strain evidence="3">UBT1</strain>
    </source>
</reference>
<dbReference type="RefSeq" id="WP_232784555.1">
    <property type="nucleotide sequence ID" value="NZ_JYIK01001072.1"/>
</dbReference>
<dbReference type="Proteomes" id="UP000070598">
    <property type="component" value="Unassembled WGS sequence"/>
</dbReference>
<evidence type="ECO:0000313" key="3">
    <source>
        <dbReference type="Proteomes" id="UP000070598"/>
    </source>
</evidence>
<dbReference type="PATRIC" id="fig|1469144.9.peg.1122"/>
<organism evidence="2 3">
    <name type="scientific">Carbonactinospora thermoautotrophica</name>
    <dbReference type="NCBI Taxonomy" id="1469144"/>
    <lineage>
        <taxon>Bacteria</taxon>
        <taxon>Bacillati</taxon>
        <taxon>Actinomycetota</taxon>
        <taxon>Actinomycetes</taxon>
        <taxon>Kitasatosporales</taxon>
        <taxon>Carbonactinosporaceae</taxon>
        <taxon>Carbonactinospora</taxon>
    </lineage>
</organism>
<dbReference type="EMBL" id="JYIK01001072">
    <property type="protein sequence ID" value="KWX07141.1"/>
    <property type="molecule type" value="Genomic_DNA"/>
</dbReference>
<proteinExistence type="predicted"/>
<dbReference type="AlphaFoldDB" id="A0A132NAF0"/>
<evidence type="ECO:0000313" key="2">
    <source>
        <dbReference type="EMBL" id="KWX07141.1"/>
    </source>
</evidence>
<feature type="non-terminal residue" evidence="2">
    <location>
        <position position="1"/>
    </location>
</feature>
<sequence length="62" mass="6359">SDGVTAKKQSGQAPESLQVVDVAQLLLTSVKQPATAANGTGTGPVRETPTQTPAPYPPSREE</sequence>
<evidence type="ECO:0000256" key="1">
    <source>
        <dbReference type="SAM" id="MobiDB-lite"/>
    </source>
</evidence>
<protein>
    <submittedName>
        <fullName evidence="2">Uncharacterized protein</fullName>
    </submittedName>
</protein>
<accession>A0A132NAF0</accession>